<organism evidence="3 4">
    <name type="scientific">Anaerosalibacter massiliensis</name>
    <dbReference type="NCBI Taxonomy" id="1347392"/>
    <lineage>
        <taxon>Bacteria</taxon>
        <taxon>Bacillati</taxon>
        <taxon>Bacillota</taxon>
        <taxon>Tissierellia</taxon>
        <taxon>Tissierellales</taxon>
        <taxon>Sporanaerobacteraceae</taxon>
        <taxon>Anaerosalibacter</taxon>
    </lineage>
</organism>
<feature type="transmembrane region" description="Helical" evidence="1">
    <location>
        <begin position="59"/>
        <end position="76"/>
    </location>
</feature>
<feature type="transmembrane region" description="Helical" evidence="1">
    <location>
        <begin position="33"/>
        <end position="53"/>
    </location>
</feature>
<evidence type="ECO:0000259" key="2">
    <source>
        <dbReference type="Pfam" id="PF14501"/>
    </source>
</evidence>
<keyword evidence="1" id="KW-0472">Membrane</keyword>
<dbReference type="RefSeq" id="WP_042678603.1">
    <property type="nucleotide sequence ID" value="NZ_CABKTM010000007.1"/>
</dbReference>
<evidence type="ECO:0000313" key="4">
    <source>
        <dbReference type="Proteomes" id="UP001142078"/>
    </source>
</evidence>
<dbReference type="InterPro" id="IPR032834">
    <property type="entry name" value="NatK-like_C"/>
</dbReference>
<dbReference type="PANTHER" id="PTHR40448">
    <property type="entry name" value="TWO-COMPONENT SENSOR HISTIDINE KINASE"/>
    <property type="match status" value="1"/>
</dbReference>
<reference evidence="3" key="1">
    <citation type="submission" date="2022-07" db="EMBL/GenBank/DDBJ databases">
        <title>Enhanced cultured diversity of the mouse gut microbiota enables custom-made synthetic communities.</title>
        <authorList>
            <person name="Afrizal A."/>
        </authorList>
    </citation>
    <scope>NUCLEOTIDE SEQUENCE</scope>
    <source>
        <strain evidence="3">DSM 29482</strain>
    </source>
</reference>
<dbReference type="Proteomes" id="UP001142078">
    <property type="component" value="Unassembled WGS sequence"/>
</dbReference>
<dbReference type="InterPro" id="IPR036890">
    <property type="entry name" value="HATPase_C_sf"/>
</dbReference>
<sequence length="426" mass="49479">MNLVELIIISVFDIVEYVIISNKLINYNKIDKFLATIYILGASIITGISGRYISMRCNFLIGGFLICCIICLLYDIKIIETIYVYVLSTIIIISIQLFSIVLLKVFLGNINYEFVYAMISEIISLIMVIFIVNHIPINLMFKFVMENNKVFKTIILNILVLLVAILLYWHMDISGFLKNIIIMAVFSAGIIYVNLVFIKEGLKNEQDEKQLRKYEDYLPIIDELIDEIRRRQHEFDNHVQALRMLTITSTDYESIVNSMNNYMDDLKMDNNLIDLIKLDNKVLAGFLYSKIKSAEKLGINFNIIIEDYGFKTKLKDYELIEIVGNLINNGFETKVADNIIILKLKKEKNMDVMELKNKHPYLDIKSINKMFKLGSSTKSNSGRGYGLYNIKDLVKKYNGKIEIFNDKMNEENYIVFRVLFVRNGLF</sequence>
<dbReference type="EMBL" id="JANJZL010000007">
    <property type="protein sequence ID" value="MCR2044587.1"/>
    <property type="molecule type" value="Genomic_DNA"/>
</dbReference>
<feature type="domain" description="Sensor histidine kinase NatK-like C-terminal" evidence="2">
    <location>
        <begin position="317"/>
        <end position="405"/>
    </location>
</feature>
<gene>
    <name evidence="3" type="ORF">NSA23_10740</name>
</gene>
<dbReference type="OrthoDB" id="1634477at2"/>
<keyword evidence="1" id="KW-0812">Transmembrane</keyword>
<proteinExistence type="predicted"/>
<dbReference type="AlphaFoldDB" id="A0A9X2MGF2"/>
<dbReference type="SUPFAM" id="SSF55874">
    <property type="entry name" value="ATPase domain of HSP90 chaperone/DNA topoisomerase II/histidine kinase"/>
    <property type="match status" value="1"/>
</dbReference>
<accession>A0A9X2MGF2</accession>
<protein>
    <submittedName>
        <fullName evidence="3">GHKL domain-containing protein</fullName>
    </submittedName>
</protein>
<keyword evidence="1" id="KW-1133">Transmembrane helix</keyword>
<dbReference type="Gene3D" id="3.30.565.10">
    <property type="entry name" value="Histidine kinase-like ATPase, C-terminal domain"/>
    <property type="match status" value="1"/>
</dbReference>
<feature type="transmembrane region" description="Helical" evidence="1">
    <location>
        <begin position="153"/>
        <end position="170"/>
    </location>
</feature>
<feature type="transmembrane region" description="Helical" evidence="1">
    <location>
        <begin position="176"/>
        <end position="197"/>
    </location>
</feature>
<dbReference type="GO" id="GO:0042802">
    <property type="term" value="F:identical protein binding"/>
    <property type="evidence" value="ECO:0007669"/>
    <property type="project" value="TreeGrafter"/>
</dbReference>
<keyword evidence="4" id="KW-1185">Reference proteome</keyword>
<name>A0A9X2MGF2_9FIRM</name>
<feature type="transmembrane region" description="Helical" evidence="1">
    <location>
        <begin position="6"/>
        <end position="26"/>
    </location>
</feature>
<dbReference type="PANTHER" id="PTHR40448:SF1">
    <property type="entry name" value="TWO-COMPONENT SENSOR HISTIDINE KINASE"/>
    <property type="match status" value="1"/>
</dbReference>
<comment type="caution">
    <text evidence="3">The sequence shown here is derived from an EMBL/GenBank/DDBJ whole genome shotgun (WGS) entry which is preliminary data.</text>
</comment>
<feature type="transmembrane region" description="Helical" evidence="1">
    <location>
        <begin position="114"/>
        <end position="132"/>
    </location>
</feature>
<evidence type="ECO:0000256" key="1">
    <source>
        <dbReference type="SAM" id="Phobius"/>
    </source>
</evidence>
<evidence type="ECO:0000313" key="3">
    <source>
        <dbReference type="EMBL" id="MCR2044587.1"/>
    </source>
</evidence>
<dbReference type="Pfam" id="PF14501">
    <property type="entry name" value="HATPase_c_5"/>
    <property type="match status" value="1"/>
</dbReference>
<feature type="transmembrane region" description="Helical" evidence="1">
    <location>
        <begin position="83"/>
        <end position="102"/>
    </location>
</feature>